<dbReference type="Proteomes" id="UP000282322">
    <property type="component" value="Unassembled WGS sequence"/>
</dbReference>
<proteinExistence type="inferred from homology"/>
<dbReference type="Gene3D" id="3.40.50.880">
    <property type="match status" value="1"/>
</dbReference>
<sequence length="227" mass="24166">MPSALFIVSEEGYWGEECIEPLTALSDAGVDITVSTPSGDPPVIDERSVDPEEVGAETAEHLRSVHETDERLNDPVPLADVDADAYDAVVFPGGHGTVWDINHDRHAQRALATAVAGETSVALVICHAVGIFAFARTEDGEPLVAGRDVTGFPDAWEEGIVDEHDRLPDGRKIPYWVEAEVTAVGANWDAELDADTSVTIDGDLITARGPESSTAAAQTLLEELGIE</sequence>
<dbReference type="InterPro" id="IPR050325">
    <property type="entry name" value="Prot/Nucl_acid_deglycase"/>
</dbReference>
<evidence type="ECO:0000256" key="2">
    <source>
        <dbReference type="ARBA" id="ARBA00023239"/>
    </source>
</evidence>
<evidence type="ECO:0000256" key="3">
    <source>
        <dbReference type="ARBA" id="ARBA00038493"/>
    </source>
</evidence>
<dbReference type="PANTHER" id="PTHR48094">
    <property type="entry name" value="PROTEIN/NUCLEIC ACID DEGLYCASE DJ-1-RELATED"/>
    <property type="match status" value="1"/>
</dbReference>
<dbReference type="PANTHER" id="PTHR48094:SF11">
    <property type="entry name" value="GLUTATHIONE-INDEPENDENT GLYOXALASE HSP31-RELATED"/>
    <property type="match status" value="1"/>
</dbReference>
<comment type="caution">
    <text evidence="5">The sequence shown here is derived from an EMBL/GenBank/DDBJ whole genome shotgun (WGS) entry which is preliminary data.</text>
</comment>
<comment type="similarity">
    <text evidence="3">Belongs to the peptidase C56 family. HSP31-like subfamily.</text>
</comment>
<keyword evidence="2" id="KW-0456">Lyase</keyword>
<keyword evidence="6" id="KW-1185">Reference proteome</keyword>
<dbReference type="SUPFAM" id="SSF52317">
    <property type="entry name" value="Class I glutamine amidotransferase-like"/>
    <property type="match status" value="1"/>
</dbReference>
<dbReference type="GO" id="GO:0019172">
    <property type="term" value="F:glyoxalase III activity"/>
    <property type="evidence" value="ECO:0007669"/>
    <property type="project" value="TreeGrafter"/>
</dbReference>
<evidence type="ECO:0000313" key="6">
    <source>
        <dbReference type="Proteomes" id="UP000282322"/>
    </source>
</evidence>
<keyword evidence="1" id="KW-0346">Stress response</keyword>
<dbReference type="EMBL" id="RRCH01000040">
    <property type="protein sequence ID" value="RRJ28179.1"/>
    <property type="molecule type" value="Genomic_DNA"/>
</dbReference>
<reference evidence="5 6" key="1">
    <citation type="submission" date="2018-11" db="EMBL/GenBank/DDBJ databases">
        <title>Taxonoimc description of Halomarina strain SPP-AMP-1.</title>
        <authorList>
            <person name="Pal Y."/>
            <person name="Srinivasana K."/>
            <person name="Verma A."/>
            <person name="Kumar P."/>
        </authorList>
    </citation>
    <scope>NUCLEOTIDE SEQUENCE [LARGE SCALE GENOMIC DNA]</scope>
    <source>
        <strain evidence="5 6">SPP-AMP-1</strain>
    </source>
</reference>
<keyword evidence="5" id="KW-0315">Glutamine amidotransferase</keyword>
<dbReference type="AlphaFoldDB" id="A0A3P3R5L2"/>
<dbReference type="OrthoDB" id="8461at2157"/>
<protein>
    <submittedName>
        <fullName evidence="5">Type 1 glutamine amidotransferase domain-containing protein</fullName>
    </submittedName>
</protein>
<name>A0A3P3R5L2_9EURY</name>
<organism evidence="5 6">
    <name type="scientific">Halocatena pleomorpha</name>
    <dbReference type="NCBI Taxonomy" id="1785090"/>
    <lineage>
        <taxon>Archaea</taxon>
        <taxon>Methanobacteriati</taxon>
        <taxon>Methanobacteriota</taxon>
        <taxon>Stenosarchaea group</taxon>
        <taxon>Halobacteria</taxon>
        <taxon>Halobacteriales</taxon>
        <taxon>Natronomonadaceae</taxon>
        <taxon>Halocatena</taxon>
    </lineage>
</organism>
<accession>A0A3P3R5L2</accession>
<feature type="domain" description="DJ-1/PfpI" evidence="4">
    <location>
        <begin position="4"/>
        <end position="222"/>
    </location>
</feature>
<evidence type="ECO:0000259" key="4">
    <source>
        <dbReference type="Pfam" id="PF01965"/>
    </source>
</evidence>
<evidence type="ECO:0000256" key="1">
    <source>
        <dbReference type="ARBA" id="ARBA00023016"/>
    </source>
</evidence>
<evidence type="ECO:0000313" key="5">
    <source>
        <dbReference type="EMBL" id="RRJ28179.1"/>
    </source>
</evidence>
<dbReference type="GO" id="GO:0005737">
    <property type="term" value="C:cytoplasm"/>
    <property type="evidence" value="ECO:0007669"/>
    <property type="project" value="TreeGrafter"/>
</dbReference>
<dbReference type="RefSeq" id="WP_124956655.1">
    <property type="nucleotide sequence ID" value="NZ_RRCH01000040.1"/>
</dbReference>
<gene>
    <name evidence="5" type="ORF">EIK79_16435</name>
</gene>
<dbReference type="Pfam" id="PF01965">
    <property type="entry name" value="DJ-1_PfpI"/>
    <property type="match status" value="1"/>
</dbReference>
<dbReference type="InterPro" id="IPR002818">
    <property type="entry name" value="DJ-1/PfpI"/>
</dbReference>
<dbReference type="InterPro" id="IPR029062">
    <property type="entry name" value="Class_I_gatase-like"/>
</dbReference>
<dbReference type="GO" id="GO:0019243">
    <property type="term" value="P:methylglyoxal catabolic process to D-lactate via S-lactoyl-glutathione"/>
    <property type="evidence" value="ECO:0007669"/>
    <property type="project" value="TreeGrafter"/>
</dbReference>